<dbReference type="GO" id="GO:0003676">
    <property type="term" value="F:nucleic acid binding"/>
    <property type="evidence" value="ECO:0007669"/>
    <property type="project" value="InterPro"/>
</dbReference>
<accession>A0A8X6R8A2</accession>
<comment type="caution">
    <text evidence="1">The sequence shown here is derived from an EMBL/GenBank/DDBJ whole genome shotgun (WGS) entry which is preliminary data.</text>
</comment>
<proteinExistence type="predicted"/>
<dbReference type="EMBL" id="BMAU01021022">
    <property type="protein sequence ID" value="GFX87081.1"/>
    <property type="molecule type" value="Genomic_DNA"/>
</dbReference>
<name>A0A8X6R8A2_TRICX</name>
<gene>
    <name evidence="1" type="primary">NCL1_21065</name>
    <name evidence="1" type="ORF">TNCV_2151351</name>
</gene>
<dbReference type="InterPro" id="IPR036397">
    <property type="entry name" value="RNaseH_sf"/>
</dbReference>
<keyword evidence="2" id="KW-1185">Reference proteome</keyword>
<protein>
    <submittedName>
        <fullName evidence="1">Transposable element Tcb1 transposase</fullName>
    </submittedName>
</protein>
<sequence length="161" mass="18439">MTPELAPPLPNYHTTPTARLLSMDRFHVHLIASNFNIVKVNTLREITTKVMSHRKQQSAFDLVSQFDRDEGGYDGPDHIHLSAPLHDNARPHVARIVQRFFVNHQFELLPWPARSPYLSPKENMWSVVTQRLIQITPPAATPDQLLQRVEVAWSAVPQEPI</sequence>
<dbReference type="AlphaFoldDB" id="A0A8X6R8A2"/>
<reference evidence="1" key="1">
    <citation type="submission" date="2020-08" db="EMBL/GenBank/DDBJ databases">
        <title>Multicomponent nature underlies the extraordinary mechanical properties of spider dragline silk.</title>
        <authorList>
            <person name="Kono N."/>
            <person name="Nakamura H."/>
            <person name="Mori M."/>
            <person name="Yoshida Y."/>
            <person name="Ohtoshi R."/>
            <person name="Malay A.D."/>
            <person name="Moran D.A.P."/>
            <person name="Tomita M."/>
            <person name="Numata K."/>
            <person name="Arakawa K."/>
        </authorList>
    </citation>
    <scope>NUCLEOTIDE SEQUENCE</scope>
</reference>
<dbReference type="Gene3D" id="3.30.420.10">
    <property type="entry name" value="Ribonuclease H-like superfamily/Ribonuclease H"/>
    <property type="match status" value="1"/>
</dbReference>
<evidence type="ECO:0000313" key="1">
    <source>
        <dbReference type="EMBL" id="GFX87081.1"/>
    </source>
</evidence>
<dbReference type="Proteomes" id="UP000887159">
    <property type="component" value="Unassembled WGS sequence"/>
</dbReference>
<evidence type="ECO:0000313" key="2">
    <source>
        <dbReference type="Proteomes" id="UP000887159"/>
    </source>
</evidence>
<organism evidence="1 2">
    <name type="scientific">Trichonephila clavipes</name>
    <name type="common">Golden silk orbweaver</name>
    <name type="synonym">Nephila clavipes</name>
    <dbReference type="NCBI Taxonomy" id="2585209"/>
    <lineage>
        <taxon>Eukaryota</taxon>
        <taxon>Metazoa</taxon>
        <taxon>Ecdysozoa</taxon>
        <taxon>Arthropoda</taxon>
        <taxon>Chelicerata</taxon>
        <taxon>Arachnida</taxon>
        <taxon>Araneae</taxon>
        <taxon>Araneomorphae</taxon>
        <taxon>Entelegynae</taxon>
        <taxon>Araneoidea</taxon>
        <taxon>Nephilidae</taxon>
        <taxon>Trichonephila</taxon>
    </lineage>
</organism>